<dbReference type="InterPro" id="IPR017911">
    <property type="entry name" value="MacB-like_ATP-bd"/>
</dbReference>
<dbReference type="InterPro" id="IPR027417">
    <property type="entry name" value="P-loop_NTPase"/>
</dbReference>
<dbReference type="InterPro" id="IPR017871">
    <property type="entry name" value="ABC_transporter-like_CS"/>
</dbReference>
<accession>A0A7C4KHB0</accession>
<dbReference type="PROSITE" id="PS00211">
    <property type="entry name" value="ABC_TRANSPORTER_1"/>
    <property type="match status" value="1"/>
</dbReference>
<dbReference type="GO" id="GO:0098796">
    <property type="term" value="C:membrane protein complex"/>
    <property type="evidence" value="ECO:0007669"/>
    <property type="project" value="UniProtKB-ARBA"/>
</dbReference>
<dbReference type="GO" id="GO:0016887">
    <property type="term" value="F:ATP hydrolysis activity"/>
    <property type="evidence" value="ECO:0007669"/>
    <property type="project" value="InterPro"/>
</dbReference>
<dbReference type="InterPro" id="IPR015854">
    <property type="entry name" value="ABC_transpr_LolD-like"/>
</dbReference>
<dbReference type="GO" id="GO:0022857">
    <property type="term" value="F:transmembrane transporter activity"/>
    <property type="evidence" value="ECO:0007669"/>
    <property type="project" value="TreeGrafter"/>
</dbReference>
<evidence type="ECO:0000256" key="3">
    <source>
        <dbReference type="ARBA" id="ARBA00022840"/>
    </source>
</evidence>
<reference evidence="5" key="1">
    <citation type="journal article" date="2020" name="mSystems">
        <title>Genome- and Community-Level Interaction Insights into Carbon Utilization and Element Cycling Functions of Hydrothermarchaeota in Hydrothermal Sediment.</title>
        <authorList>
            <person name="Zhou Z."/>
            <person name="Liu Y."/>
            <person name="Xu W."/>
            <person name="Pan J."/>
            <person name="Luo Z.H."/>
            <person name="Li M."/>
        </authorList>
    </citation>
    <scope>NUCLEOTIDE SEQUENCE [LARGE SCALE GENOMIC DNA]</scope>
    <source>
        <strain evidence="5">SpSt-573</strain>
    </source>
</reference>
<dbReference type="PANTHER" id="PTHR24220">
    <property type="entry name" value="IMPORT ATP-BINDING PROTEIN"/>
    <property type="match status" value="1"/>
</dbReference>
<dbReference type="GO" id="GO:0005886">
    <property type="term" value="C:plasma membrane"/>
    <property type="evidence" value="ECO:0007669"/>
    <property type="project" value="TreeGrafter"/>
</dbReference>
<evidence type="ECO:0000256" key="1">
    <source>
        <dbReference type="ARBA" id="ARBA00022448"/>
    </source>
</evidence>
<dbReference type="Pfam" id="PF00005">
    <property type="entry name" value="ABC_tran"/>
    <property type="match status" value="1"/>
</dbReference>
<dbReference type="SMART" id="SM00382">
    <property type="entry name" value="AAA"/>
    <property type="match status" value="1"/>
</dbReference>
<keyword evidence="1" id="KW-0813">Transport</keyword>
<dbReference type="PROSITE" id="PS50893">
    <property type="entry name" value="ABC_TRANSPORTER_2"/>
    <property type="match status" value="1"/>
</dbReference>
<dbReference type="FunFam" id="3.40.50.300:FF:000032">
    <property type="entry name" value="Export ABC transporter ATP-binding protein"/>
    <property type="match status" value="1"/>
</dbReference>
<feature type="domain" description="ABC transporter" evidence="4">
    <location>
        <begin position="17"/>
        <end position="241"/>
    </location>
</feature>
<dbReference type="CDD" id="cd03255">
    <property type="entry name" value="ABC_MJ0796_LolCDE_FtsE"/>
    <property type="match status" value="1"/>
</dbReference>
<dbReference type="AlphaFoldDB" id="A0A7C4KHB0"/>
<keyword evidence="2" id="KW-0547">Nucleotide-binding</keyword>
<organism evidence="5">
    <name type="scientific">Anaerolinea thermolimosa</name>
    <dbReference type="NCBI Taxonomy" id="229919"/>
    <lineage>
        <taxon>Bacteria</taxon>
        <taxon>Bacillati</taxon>
        <taxon>Chloroflexota</taxon>
        <taxon>Anaerolineae</taxon>
        <taxon>Anaerolineales</taxon>
        <taxon>Anaerolineaceae</taxon>
        <taxon>Anaerolinea</taxon>
    </lineage>
</organism>
<evidence type="ECO:0000313" key="5">
    <source>
        <dbReference type="EMBL" id="HGS21438.1"/>
    </source>
</evidence>
<dbReference type="EMBL" id="DSYK01000310">
    <property type="protein sequence ID" value="HGS21438.1"/>
    <property type="molecule type" value="Genomic_DNA"/>
</dbReference>
<dbReference type="InterPro" id="IPR003593">
    <property type="entry name" value="AAA+_ATPase"/>
</dbReference>
<comment type="caution">
    <text evidence="5">The sequence shown here is derived from an EMBL/GenBank/DDBJ whole genome shotgun (WGS) entry which is preliminary data.</text>
</comment>
<protein>
    <submittedName>
        <fullName evidence="5">ABC transporter ATP-binding protein</fullName>
    </submittedName>
</protein>
<evidence type="ECO:0000256" key="2">
    <source>
        <dbReference type="ARBA" id="ARBA00022741"/>
    </source>
</evidence>
<evidence type="ECO:0000259" key="4">
    <source>
        <dbReference type="PROSITE" id="PS50893"/>
    </source>
</evidence>
<dbReference type="GO" id="GO:0005524">
    <property type="term" value="F:ATP binding"/>
    <property type="evidence" value="ECO:0007669"/>
    <property type="project" value="UniProtKB-KW"/>
</dbReference>
<proteinExistence type="predicted"/>
<name>A0A7C4KHB0_9CHLR</name>
<dbReference type="Gene3D" id="3.40.50.300">
    <property type="entry name" value="P-loop containing nucleotide triphosphate hydrolases"/>
    <property type="match status" value="1"/>
</dbReference>
<dbReference type="SUPFAM" id="SSF52540">
    <property type="entry name" value="P-loop containing nucleoside triphosphate hydrolases"/>
    <property type="match status" value="1"/>
</dbReference>
<dbReference type="InterPro" id="IPR003439">
    <property type="entry name" value="ABC_transporter-like_ATP-bd"/>
</dbReference>
<keyword evidence="3 5" id="KW-0067">ATP-binding</keyword>
<gene>
    <name evidence="5" type="ORF">ENT37_06180</name>
</gene>
<sequence>MVASSQGLSEPPEEPVIRVKDVRKAYPTAGGLFYALKGVSFEVKRGEFLAITGKSGAGKTTLVNMVTGTDQLTAGEVWVGGMSVHQMDEDRRARWRGKNVGVIYQSFHLMPMLTLLENVMLPMDFCGLFHPRESRERAYELLKQVELADHAYKLPAEISGGQQQRVAIARALANDPMVIVADEPTGRLDTVTAGVIFDIFKKLAGQGKTILMVTHDRQLAKRVDRLLTLHDGALVDGNQPV</sequence>